<dbReference type="PROSITE" id="PS01010">
    <property type="entry name" value="CRISP_2"/>
    <property type="match status" value="1"/>
</dbReference>
<keyword evidence="8" id="KW-1185">Reference proteome</keyword>
<dbReference type="Proteomes" id="UP000245207">
    <property type="component" value="Unassembled WGS sequence"/>
</dbReference>
<dbReference type="FunFam" id="3.40.33.10:FF:000006">
    <property type="entry name" value="Putative pathogenesis-related protein 1"/>
    <property type="match status" value="1"/>
</dbReference>
<dbReference type="Gene3D" id="3.40.33.10">
    <property type="entry name" value="CAP"/>
    <property type="match status" value="1"/>
</dbReference>
<dbReference type="EMBL" id="PKPP01011638">
    <property type="protein sequence ID" value="PWA43785.1"/>
    <property type="molecule type" value="Genomic_DNA"/>
</dbReference>
<dbReference type="OrthoDB" id="337038at2759"/>
<dbReference type="CDD" id="cd05381">
    <property type="entry name" value="CAP_PR-1"/>
    <property type="match status" value="1"/>
</dbReference>
<keyword evidence="2" id="KW-0732">Signal</keyword>
<dbReference type="InterPro" id="IPR014044">
    <property type="entry name" value="CAP_dom"/>
</dbReference>
<dbReference type="SMART" id="SM00198">
    <property type="entry name" value="SCP"/>
    <property type="match status" value="1"/>
</dbReference>
<protein>
    <submittedName>
        <fullName evidence="7">Basic pathogenesis-related protein 1</fullName>
    </submittedName>
</protein>
<dbReference type="AlphaFoldDB" id="A0A2U1L457"/>
<evidence type="ECO:0000256" key="4">
    <source>
        <dbReference type="ARBA" id="ARBA00023157"/>
    </source>
</evidence>
<gene>
    <name evidence="7" type="ORF">CTI12_AA533250</name>
</gene>
<evidence type="ECO:0000313" key="8">
    <source>
        <dbReference type="Proteomes" id="UP000245207"/>
    </source>
</evidence>
<feature type="domain" description="SCP" evidence="6">
    <location>
        <begin position="80"/>
        <end position="210"/>
    </location>
</feature>
<sequence length="214" mass="24461">MTTIRKHNAAPFLQASFLNMGFHDKAIDPKTLMRRSKTSEASEAAKKPSVDLLNLGSHLLFLQKDERNIDKSKGIRYHQNLASEFLVPHNRARAEVGVQPLRWNNSLAAYAHRYAYHMLGSCDLRHSDGPYGENLAEGYGQFSCNDAVNLWVGEKEYYDYDSNSCVGDECLHYTQVVWRDSERLGCAKLKCLNGWWFVICSYDPPGNYEGERPY</sequence>
<comment type="similarity">
    <text evidence="1">Belongs to the CRISP family.</text>
</comment>
<dbReference type="InterPro" id="IPR001283">
    <property type="entry name" value="CRISP-related"/>
</dbReference>
<evidence type="ECO:0000256" key="2">
    <source>
        <dbReference type="ARBA" id="ARBA00022729"/>
    </source>
</evidence>
<keyword evidence="3" id="KW-0611">Plant defense</keyword>
<dbReference type="PANTHER" id="PTHR10334">
    <property type="entry name" value="CYSTEINE-RICH SECRETORY PROTEIN-RELATED"/>
    <property type="match status" value="1"/>
</dbReference>
<dbReference type="SUPFAM" id="SSF55797">
    <property type="entry name" value="PR-1-like"/>
    <property type="match status" value="1"/>
</dbReference>
<dbReference type="GO" id="GO:0098542">
    <property type="term" value="P:defense response to other organism"/>
    <property type="evidence" value="ECO:0007669"/>
    <property type="project" value="UniProtKB-ARBA"/>
</dbReference>
<dbReference type="InterPro" id="IPR035940">
    <property type="entry name" value="CAP_sf"/>
</dbReference>
<accession>A0A2U1L457</accession>
<keyword evidence="4" id="KW-1015">Disulfide bond</keyword>
<dbReference type="GO" id="GO:0005576">
    <property type="term" value="C:extracellular region"/>
    <property type="evidence" value="ECO:0007669"/>
    <property type="project" value="InterPro"/>
</dbReference>
<comment type="caution">
    <text evidence="7">The sequence shown here is derived from an EMBL/GenBank/DDBJ whole genome shotgun (WGS) entry which is preliminary data.</text>
</comment>
<evidence type="ECO:0000256" key="5">
    <source>
        <dbReference type="ARBA" id="ARBA00023265"/>
    </source>
</evidence>
<evidence type="ECO:0000256" key="1">
    <source>
        <dbReference type="ARBA" id="ARBA00009923"/>
    </source>
</evidence>
<dbReference type="PRINTS" id="PR00837">
    <property type="entry name" value="V5TPXLIKE"/>
</dbReference>
<keyword evidence="5" id="KW-0568">Pathogenesis-related protein</keyword>
<dbReference type="Pfam" id="PF00188">
    <property type="entry name" value="CAP"/>
    <property type="match status" value="1"/>
</dbReference>
<evidence type="ECO:0000259" key="6">
    <source>
        <dbReference type="SMART" id="SM00198"/>
    </source>
</evidence>
<dbReference type="STRING" id="35608.A0A2U1L457"/>
<proteinExistence type="inferred from homology"/>
<evidence type="ECO:0000256" key="3">
    <source>
        <dbReference type="ARBA" id="ARBA00022821"/>
    </source>
</evidence>
<evidence type="ECO:0000313" key="7">
    <source>
        <dbReference type="EMBL" id="PWA43785.1"/>
    </source>
</evidence>
<dbReference type="InterPro" id="IPR018244">
    <property type="entry name" value="Allrgn_V5/Tpx1_CS"/>
</dbReference>
<reference evidence="7 8" key="1">
    <citation type="journal article" date="2018" name="Mol. Plant">
        <title>The genome of Artemisia annua provides insight into the evolution of Asteraceae family and artemisinin biosynthesis.</title>
        <authorList>
            <person name="Shen Q."/>
            <person name="Zhang L."/>
            <person name="Liao Z."/>
            <person name="Wang S."/>
            <person name="Yan T."/>
            <person name="Shi P."/>
            <person name="Liu M."/>
            <person name="Fu X."/>
            <person name="Pan Q."/>
            <person name="Wang Y."/>
            <person name="Lv Z."/>
            <person name="Lu X."/>
            <person name="Zhang F."/>
            <person name="Jiang W."/>
            <person name="Ma Y."/>
            <person name="Chen M."/>
            <person name="Hao X."/>
            <person name="Li L."/>
            <person name="Tang Y."/>
            <person name="Lv G."/>
            <person name="Zhou Y."/>
            <person name="Sun X."/>
            <person name="Brodelius P.E."/>
            <person name="Rose J.K.C."/>
            <person name="Tang K."/>
        </authorList>
    </citation>
    <scope>NUCLEOTIDE SEQUENCE [LARGE SCALE GENOMIC DNA]</scope>
    <source>
        <strain evidence="8">cv. Huhao1</strain>
        <tissue evidence="7">Leaf</tissue>
    </source>
</reference>
<organism evidence="7 8">
    <name type="scientific">Artemisia annua</name>
    <name type="common">Sweet wormwood</name>
    <dbReference type="NCBI Taxonomy" id="35608"/>
    <lineage>
        <taxon>Eukaryota</taxon>
        <taxon>Viridiplantae</taxon>
        <taxon>Streptophyta</taxon>
        <taxon>Embryophyta</taxon>
        <taxon>Tracheophyta</taxon>
        <taxon>Spermatophyta</taxon>
        <taxon>Magnoliopsida</taxon>
        <taxon>eudicotyledons</taxon>
        <taxon>Gunneridae</taxon>
        <taxon>Pentapetalae</taxon>
        <taxon>asterids</taxon>
        <taxon>campanulids</taxon>
        <taxon>Asterales</taxon>
        <taxon>Asteraceae</taxon>
        <taxon>Asteroideae</taxon>
        <taxon>Anthemideae</taxon>
        <taxon>Artemisiinae</taxon>
        <taxon>Artemisia</taxon>
    </lineage>
</organism>
<name>A0A2U1L457_ARTAN</name>